<dbReference type="OrthoDB" id="2019149at2759"/>
<dbReference type="Pfam" id="PF03024">
    <property type="entry name" value="Folate_rec"/>
    <property type="match status" value="1"/>
</dbReference>
<comment type="caution">
    <text evidence="6">The sequence shown here is derived from an EMBL/GenBank/DDBJ whole genome shotgun (WGS) entry which is preliminary data.</text>
</comment>
<dbReference type="InterPro" id="IPR018143">
    <property type="entry name" value="Folate_rcpt-like"/>
</dbReference>
<reference evidence="6 7" key="1">
    <citation type="journal article" date="2020" name="Nat. Food">
        <title>A phased Vanilla planifolia genome enables genetic improvement of flavour and production.</title>
        <authorList>
            <person name="Hasing T."/>
            <person name="Tang H."/>
            <person name="Brym M."/>
            <person name="Khazi F."/>
            <person name="Huang T."/>
            <person name="Chambers A.H."/>
        </authorList>
    </citation>
    <scope>NUCLEOTIDE SEQUENCE [LARGE SCALE GENOMIC DNA]</scope>
    <source>
        <tissue evidence="6">Leaf</tissue>
    </source>
</reference>
<gene>
    <name evidence="6" type="ORF">HPP92_010680</name>
</gene>
<keyword evidence="3" id="KW-0472">Membrane</keyword>
<feature type="domain" description="Folate receptor-like" evidence="5">
    <location>
        <begin position="57"/>
        <end position="179"/>
    </location>
</feature>
<keyword evidence="1 4" id="KW-0732">Signal</keyword>
<evidence type="ECO:0000259" key="5">
    <source>
        <dbReference type="Pfam" id="PF03024"/>
    </source>
</evidence>
<dbReference type="EMBL" id="JADCNL010000005">
    <property type="protein sequence ID" value="KAG0479822.1"/>
    <property type="molecule type" value="Genomic_DNA"/>
</dbReference>
<evidence type="ECO:0000256" key="3">
    <source>
        <dbReference type="SAM" id="Phobius"/>
    </source>
</evidence>
<name>A0A835R475_VANPL</name>
<sequence>MMPLLCRRSIAYEICVLLLLYFDGFRHVAVAGKSSGLCISPGGRFPAFSSEGKPPRKVSKGPKDFAVCRVFRHNTCCDVAQTFPALVSIRRLASSGEANHQCLHLWELLECSICNPRVGVRAGPPILCASFCDMILKDCSNAYFAIDPKSQVLSPCRLNDIVCGRASEWASNGTELCRLAGFSVLHDVFDDNDDDEPYCYGGKASLESISGSWKASRSDLGKGVHRTTEVFEGFKQWFRRMPVNEKVRWAIGGMVLTSGLVFVSKRKNLSRRQKQAAAIVRAARRIEARIDATLLQDNLSSSVLMFWKIEMGEFLC</sequence>
<accession>A0A835R475</accession>
<keyword evidence="3" id="KW-0812">Transmembrane</keyword>
<evidence type="ECO:0000313" key="6">
    <source>
        <dbReference type="EMBL" id="KAG0479822.1"/>
    </source>
</evidence>
<keyword evidence="2" id="KW-1015">Disulfide bond</keyword>
<keyword evidence="3" id="KW-1133">Transmembrane helix</keyword>
<evidence type="ECO:0000256" key="1">
    <source>
        <dbReference type="ARBA" id="ARBA00022729"/>
    </source>
</evidence>
<evidence type="ECO:0000256" key="2">
    <source>
        <dbReference type="ARBA" id="ARBA00023157"/>
    </source>
</evidence>
<dbReference type="PANTHER" id="PTHR37390:SF1">
    <property type="entry name" value="FOLATE-BINDING PROTEIN 1"/>
    <property type="match status" value="1"/>
</dbReference>
<feature type="transmembrane region" description="Helical" evidence="3">
    <location>
        <begin position="247"/>
        <end position="264"/>
    </location>
</feature>
<evidence type="ECO:0000313" key="7">
    <source>
        <dbReference type="Proteomes" id="UP000636800"/>
    </source>
</evidence>
<dbReference type="InterPro" id="IPR053305">
    <property type="entry name" value="Folate-binding_rcpt-like"/>
</dbReference>
<evidence type="ECO:0000256" key="4">
    <source>
        <dbReference type="SAM" id="SignalP"/>
    </source>
</evidence>
<keyword evidence="7" id="KW-1185">Reference proteome</keyword>
<dbReference type="Proteomes" id="UP000636800">
    <property type="component" value="Chromosome 5"/>
</dbReference>
<proteinExistence type="predicted"/>
<organism evidence="6 7">
    <name type="scientific">Vanilla planifolia</name>
    <name type="common">Vanilla</name>
    <dbReference type="NCBI Taxonomy" id="51239"/>
    <lineage>
        <taxon>Eukaryota</taxon>
        <taxon>Viridiplantae</taxon>
        <taxon>Streptophyta</taxon>
        <taxon>Embryophyta</taxon>
        <taxon>Tracheophyta</taxon>
        <taxon>Spermatophyta</taxon>
        <taxon>Magnoliopsida</taxon>
        <taxon>Liliopsida</taxon>
        <taxon>Asparagales</taxon>
        <taxon>Orchidaceae</taxon>
        <taxon>Vanilloideae</taxon>
        <taxon>Vanilleae</taxon>
        <taxon>Vanilla</taxon>
    </lineage>
</organism>
<feature type="chain" id="PRO_5032661888" description="Folate receptor-like domain-containing protein" evidence="4">
    <location>
        <begin position="32"/>
        <end position="316"/>
    </location>
</feature>
<feature type="signal peptide" evidence="4">
    <location>
        <begin position="1"/>
        <end position="31"/>
    </location>
</feature>
<dbReference type="AlphaFoldDB" id="A0A835R475"/>
<protein>
    <recommendedName>
        <fullName evidence="5">Folate receptor-like domain-containing protein</fullName>
    </recommendedName>
</protein>
<dbReference type="PANTHER" id="PTHR37390">
    <property type="entry name" value="OS02G0592500 PROTEIN"/>
    <property type="match status" value="1"/>
</dbReference>